<sequence length="70" mass="7793">MKALDQIAPLSDERRASIVAAYYSSLYEPMQMGVDGLTAWNAVPDLVAEIERLNRENARLRAQAAEQEGQ</sequence>
<evidence type="ECO:0000256" key="1">
    <source>
        <dbReference type="SAM" id="Coils"/>
    </source>
</evidence>
<gene>
    <name evidence="2" type="ORF">ACFSJ0_58535</name>
</gene>
<proteinExistence type="predicted"/>
<keyword evidence="1" id="KW-0175">Coiled coil</keyword>
<comment type="caution">
    <text evidence="2">The sequence shown here is derived from an EMBL/GenBank/DDBJ whole genome shotgun (WGS) entry which is preliminary data.</text>
</comment>
<evidence type="ECO:0000313" key="2">
    <source>
        <dbReference type="EMBL" id="MFD1546931.1"/>
    </source>
</evidence>
<dbReference type="RefSeq" id="WP_219536662.1">
    <property type="nucleotide sequence ID" value="NZ_JAHKRM010000031.1"/>
</dbReference>
<organism evidence="2 3">
    <name type="scientific">Nonomuraea guangzhouensis</name>
    <dbReference type="NCBI Taxonomy" id="1291555"/>
    <lineage>
        <taxon>Bacteria</taxon>
        <taxon>Bacillati</taxon>
        <taxon>Actinomycetota</taxon>
        <taxon>Actinomycetes</taxon>
        <taxon>Streptosporangiales</taxon>
        <taxon>Streptosporangiaceae</taxon>
        <taxon>Nonomuraea</taxon>
    </lineage>
</organism>
<protein>
    <submittedName>
        <fullName evidence="2">Uncharacterized protein</fullName>
    </submittedName>
</protein>
<evidence type="ECO:0000313" key="3">
    <source>
        <dbReference type="Proteomes" id="UP001597097"/>
    </source>
</evidence>
<feature type="coiled-coil region" evidence="1">
    <location>
        <begin position="43"/>
        <end position="70"/>
    </location>
</feature>
<name>A0ABW4GXN4_9ACTN</name>
<dbReference type="EMBL" id="JBHUCM010000070">
    <property type="protein sequence ID" value="MFD1546931.1"/>
    <property type="molecule type" value="Genomic_DNA"/>
</dbReference>
<keyword evidence="3" id="KW-1185">Reference proteome</keyword>
<reference evidence="3" key="1">
    <citation type="journal article" date="2019" name="Int. J. Syst. Evol. Microbiol.">
        <title>The Global Catalogue of Microorganisms (GCM) 10K type strain sequencing project: providing services to taxonomists for standard genome sequencing and annotation.</title>
        <authorList>
            <consortium name="The Broad Institute Genomics Platform"/>
            <consortium name="The Broad Institute Genome Sequencing Center for Infectious Disease"/>
            <person name="Wu L."/>
            <person name="Ma J."/>
        </authorList>
    </citation>
    <scope>NUCLEOTIDE SEQUENCE [LARGE SCALE GENOMIC DNA]</scope>
    <source>
        <strain evidence="3">CGMCC 1.15399</strain>
    </source>
</reference>
<accession>A0ABW4GXN4</accession>
<dbReference type="Proteomes" id="UP001597097">
    <property type="component" value="Unassembled WGS sequence"/>
</dbReference>